<evidence type="ECO:0000256" key="2">
    <source>
        <dbReference type="PROSITE-ProRule" id="PRU00169"/>
    </source>
</evidence>
<evidence type="ECO:0000313" key="5">
    <source>
        <dbReference type="Proteomes" id="UP000235036"/>
    </source>
</evidence>
<dbReference type="PROSITE" id="PS50110">
    <property type="entry name" value="RESPONSE_REGULATORY"/>
    <property type="match status" value="1"/>
</dbReference>
<dbReference type="GO" id="GO:0000160">
    <property type="term" value="P:phosphorelay signal transduction system"/>
    <property type="evidence" value="ECO:0007669"/>
    <property type="project" value="InterPro"/>
</dbReference>
<evidence type="ECO:0000313" key="4">
    <source>
        <dbReference type="EMBL" id="PLZ86096.1"/>
    </source>
</evidence>
<gene>
    <name evidence="4" type="ORF">CEN44_20720</name>
</gene>
<dbReference type="InterPro" id="IPR001789">
    <property type="entry name" value="Sig_transdc_resp-reg_receiver"/>
</dbReference>
<protein>
    <recommendedName>
        <fullName evidence="3">Response regulatory domain-containing protein</fullName>
    </recommendedName>
</protein>
<sequence>MELVLHILIVDDNPTDRLLVRRELEQEIPELQVTEVADHKEFFHAIANKSFALVVTDYQLRWTNGLEILTAIKSRYPDCPVIMFTNSGNEEIAVGSDESWTG</sequence>
<keyword evidence="5" id="KW-1185">Reference proteome</keyword>
<comment type="caution">
    <text evidence="4">The sequence shown here is derived from an EMBL/GenBank/DDBJ whole genome shotgun (WGS) entry which is preliminary data.</text>
</comment>
<name>A0A2N6JYN3_FISMU</name>
<keyword evidence="1 2" id="KW-0597">Phosphoprotein</keyword>
<dbReference type="CDD" id="cd00156">
    <property type="entry name" value="REC"/>
    <property type="match status" value="1"/>
</dbReference>
<dbReference type="PANTHER" id="PTHR44591">
    <property type="entry name" value="STRESS RESPONSE REGULATOR PROTEIN 1"/>
    <property type="match status" value="1"/>
</dbReference>
<dbReference type="EMBL" id="NRQW01000480">
    <property type="protein sequence ID" value="PLZ86096.1"/>
    <property type="molecule type" value="Genomic_DNA"/>
</dbReference>
<evidence type="ECO:0000256" key="1">
    <source>
        <dbReference type="ARBA" id="ARBA00022553"/>
    </source>
</evidence>
<dbReference type="Proteomes" id="UP000235036">
    <property type="component" value="Unassembled WGS sequence"/>
</dbReference>
<dbReference type="SMART" id="SM00448">
    <property type="entry name" value="REC"/>
    <property type="match status" value="1"/>
</dbReference>
<evidence type="ECO:0000259" key="3">
    <source>
        <dbReference type="PROSITE" id="PS50110"/>
    </source>
</evidence>
<dbReference type="PANTHER" id="PTHR44591:SF3">
    <property type="entry name" value="RESPONSE REGULATORY DOMAIN-CONTAINING PROTEIN"/>
    <property type="match status" value="1"/>
</dbReference>
<dbReference type="AlphaFoldDB" id="A0A2N6JYN3"/>
<dbReference type="Pfam" id="PF00072">
    <property type="entry name" value="Response_reg"/>
    <property type="match status" value="1"/>
</dbReference>
<organism evidence="4 5">
    <name type="scientific">Fischerella muscicola CCMEE 5323</name>
    <dbReference type="NCBI Taxonomy" id="2019572"/>
    <lineage>
        <taxon>Bacteria</taxon>
        <taxon>Bacillati</taxon>
        <taxon>Cyanobacteriota</taxon>
        <taxon>Cyanophyceae</taxon>
        <taxon>Nostocales</taxon>
        <taxon>Hapalosiphonaceae</taxon>
        <taxon>Fischerella</taxon>
    </lineage>
</organism>
<dbReference type="InterPro" id="IPR050595">
    <property type="entry name" value="Bact_response_regulator"/>
</dbReference>
<dbReference type="InterPro" id="IPR011006">
    <property type="entry name" value="CheY-like_superfamily"/>
</dbReference>
<proteinExistence type="predicted"/>
<accession>A0A2N6JYN3</accession>
<feature type="modified residue" description="4-aspartylphosphate" evidence="2">
    <location>
        <position position="57"/>
    </location>
</feature>
<feature type="domain" description="Response regulatory" evidence="3">
    <location>
        <begin position="6"/>
        <end position="102"/>
    </location>
</feature>
<dbReference type="Gene3D" id="3.40.50.2300">
    <property type="match status" value="1"/>
</dbReference>
<reference evidence="4 5" key="1">
    <citation type="submission" date="2017-08" db="EMBL/GenBank/DDBJ databases">
        <title>Genomes of Fischerella (Mastigocladus) sp. strains.</title>
        <authorList>
            <person name="Miller S.R."/>
        </authorList>
    </citation>
    <scope>NUCLEOTIDE SEQUENCE [LARGE SCALE GENOMIC DNA]</scope>
    <source>
        <strain evidence="4 5">CCMEE 5323</strain>
    </source>
</reference>
<dbReference type="SUPFAM" id="SSF52172">
    <property type="entry name" value="CheY-like"/>
    <property type="match status" value="1"/>
</dbReference>